<evidence type="ECO:0000259" key="8">
    <source>
        <dbReference type="Pfam" id="PF00483"/>
    </source>
</evidence>
<dbReference type="EMBL" id="JAAZON010000230">
    <property type="protein sequence ID" value="NMC62596.1"/>
    <property type="molecule type" value="Genomic_DNA"/>
</dbReference>
<accession>A0A7X9FR27</accession>
<dbReference type="SUPFAM" id="SSF53448">
    <property type="entry name" value="Nucleotide-diphospho-sugar transferases"/>
    <property type="match status" value="1"/>
</dbReference>
<dbReference type="GO" id="GO:0004475">
    <property type="term" value="F:mannose-1-phosphate guanylyltransferase (GTP) activity"/>
    <property type="evidence" value="ECO:0007669"/>
    <property type="project" value="UniProtKB-EC"/>
</dbReference>
<comment type="catalytic activity">
    <reaction evidence="7">
        <text>alpha-D-mannose 1-phosphate + GTP + H(+) = GDP-alpha-D-mannose + diphosphate</text>
        <dbReference type="Rhea" id="RHEA:15229"/>
        <dbReference type="ChEBI" id="CHEBI:15378"/>
        <dbReference type="ChEBI" id="CHEBI:33019"/>
        <dbReference type="ChEBI" id="CHEBI:37565"/>
        <dbReference type="ChEBI" id="CHEBI:57527"/>
        <dbReference type="ChEBI" id="CHEBI:58409"/>
        <dbReference type="EC" id="2.7.7.13"/>
    </reaction>
</comment>
<evidence type="ECO:0000256" key="6">
    <source>
        <dbReference type="ARBA" id="ARBA00023134"/>
    </source>
</evidence>
<dbReference type="InterPro" id="IPR049577">
    <property type="entry name" value="GMPP_N"/>
</dbReference>
<evidence type="ECO:0000256" key="7">
    <source>
        <dbReference type="ARBA" id="ARBA00047343"/>
    </source>
</evidence>
<dbReference type="FunFam" id="3.90.550.10:FF:000046">
    <property type="entry name" value="Mannose-1-phosphate guanylyltransferase (GDP)"/>
    <property type="match status" value="1"/>
</dbReference>
<dbReference type="CDD" id="cd02509">
    <property type="entry name" value="GDP-M1P_Guanylyltransferase"/>
    <property type="match status" value="1"/>
</dbReference>
<dbReference type="EC" id="2.7.7.13" evidence="2"/>
<gene>
    <name evidence="10" type="ORF">GYA55_05440</name>
</gene>
<comment type="caution">
    <text evidence="10">The sequence shown here is derived from an EMBL/GenBank/DDBJ whole genome shotgun (WGS) entry which is preliminary data.</text>
</comment>
<dbReference type="AlphaFoldDB" id="A0A7X9FR27"/>
<comment type="similarity">
    <text evidence="1">Belongs to the mannose-6-phosphate isomerase type 2 family.</text>
</comment>
<reference evidence="10 11" key="1">
    <citation type="journal article" date="2020" name="Biotechnol. Biofuels">
        <title>New insights from the biogas microbiome by comprehensive genome-resolved metagenomics of nearly 1600 species originating from multiple anaerobic digesters.</title>
        <authorList>
            <person name="Campanaro S."/>
            <person name="Treu L."/>
            <person name="Rodriguez-R L.M."/>
            <person name="Kovalovszki A."/>
            <person name="Ziels R.M."/>
            <person name="Maus I."/>
            <person name="Zhu X."/>
            <person name="Kougias P.G."/>
            <person name="Basile A."/>
            <person name="Luo G."/>
            <person name="Schluter A."/>
            <person name="Konstantinidis K.T."/>
            <person name="Angelidaki I."/>
        </authorList>
    </citation>
    <scope>NUCLEOTIDE SEQUENCE [LARGE SCALE GENOMIC DNA]</scope>
    <source>
        <strain evidence="10">AS27yjCOA_65</strain>
    </source>
</reference>
<dbReference type="InterPro" id="IPR051161">
    <property type="entry name" value="Mannose-6P_isomerase_type2"/>
</dbReference>
<dbReference type="InterPro" id="IPR054566">
    <property type="entry name" value="ManC/GMP-like_b-helix"/>
</dbReference>
<dbReference type="GO" id="GO:0009298">
    <property type="term" value="P:GDP-mannose biosynthetic process"/>
    <property type="evidence" value="ECO:0007669"/>
    <property type="project" value="TreeGrafter"/>
</dbReference>
<evidence type="ECO:0000313" key="11">
    <source>
        <dbReference type="Proteomes" id="UP000524246"/>
    </source>
</evidence>
<dbReference type="Pfam" id="PF22640">
    <property type="entry name" value="ManC_GMP_beta-helix"/>
    <property type="match status" value="1"/>
</dbReference>
<dbReference type="InterPro" id="IPR005835">
    <property type="entry name" value="NTP_transferase_dom"/>
</dbReference>
<sequence length="354" mass="39235">MLRPKAVILAGGQGTRFWPISRMKKPKQFLSLTRSGNSLIGETVRRIEPLCGSENIWVATGDDQTALVKEHVPSAHVISEPCARNTAASLGLAAAYIDKVDPNAVLVCLPSDHAVKDEIALRKVLQDAAELANSQDLLVTIGIRPTHAHTGYGYILRGAPLVSGGFTVRRFYEKPNQERANEYYESGNYFWNSGMFVWKARVLLQEIEEYMPAMYSALMAIQDAIGTPEEQEVLKEQFVSMEAISIDFGVLEHARNCAVIPADSFGWNDVGSWDAWAEYFNTDSKNNLVEGDALVLDSRDCIVKSAQRFIAVLGLDDVVVIDSGDALLICPRDRVQDVRKVVQHLKENGRNELI</sequence>
<evidence type="ECO:0000256" key="1">
    <source>
        <dbReference type="ARBA" id="ARBA00006115"/>
    </source>
</evidence>
<keyword evidence="3 10" id="KW-0808">Transferase</keyword>
<feature type="domain" description="Nucleotidyl transferase" evidence="8">
    <location>
        <begin position="5"/>
        <end position="283"/>
    </location>
</feature>
<dbReference type="Pfam" id="PF00483">
    <property type="entry name" value="NTP_transferase"/>
    <property type="match status" value="1"/>
</dbReference>
<feature type="domain" description="MannoseP isomerase/GMP-like beta-helix" evidence="9">
    <location>
        <begin position="292"/>
        <end position="345"/>
    </location>
</feature>
<keyword evidence="6" id="KW-0342">GTP-binding</keyword>
<proteinExistence type="inferred from homology"/>
<keyword evidence="5" id="KW-0547">Nucleotide-binding</keyword>
<evidence type="ECO:0000256" key="4">
    <source>
        <dbReference type="ARBA" id="ARBA00022695"/>
    </source>
</evidence>
<dbReference type="Gene3D" id="3.90.550.10">
    <property type="entry name" value="Spore Coat Polysaccharide Biosynthesis Protein SpsA, Chain A"/>
    <property type="match status" value="1"/>
</dbReference>
<dbReference type="PANTHER" id="PTHR46390">
    <property type="entry name" value="MANNOSE-1-PHOSPHATE GUANYLYLTRANSFERASE"/>
    <property type="match status" value="1"/>
</dbReference>
<dbReference type="GO" id="GO:0005525">
    <property type="term" value="F:GTP binding"/>
    <property type="evidence" value="ECO:0007669"/>
    <property type="project" value="UniProtKB-KW"/>
</dbReference>
<keyword evidence="4" id="KW-0548">Nucleotidyltransferase</keyword>
<dbReference type="SUPFAM" id="SSF159283">
    <property type="entry name" value="Guanosine diphospho-D-mannose pyrophosphorylase/mannose-6-phosphate isomerase linker domain"/>
    <property type="match status" value="1"/>
</dbReference>
<organism evidence="10 11">
    <name type="scientific">SAR324 cluster bacterium</name>
    <dbReference type="NCBI Taxonomy" id="2024889"/>
    <lineage>
        <taxon>Bacteria</taxon>
        <taxon>Deltaproteobacteria</taxon>
        <taxon>SAR324 cluster</taxon>
    </lineage>
</organism>
<dbReference type="PANTHER" id="PTHR46390:SF1">
    <property type="entry name" value="MANNOSE-1-PHOSPHATE GUANYLYLTRANSFERASE"/>
    <property type="match status" value="1"/>
</dbReference>
<dbReference type="Proteomes" id="UP000524246">
    <property type="component" value="Unassembled WGS sequence"/>
</dbReference>
<evidence type="ECO:0000256" key="5">
    <source>
        <dbReference type="ARBA" id="ARBA00022741"/>
    </source>
</evidence>
<protein>
    <recommendedName>
        <fullName evidence="2">mannose-1-phosphate guanylyltransferase</fullName>
        <ecNumber evidence="2">2.7.7.13</ecNumber>
    </recommendedName>
</protein>
<evidence type="ECO:0000256" key="2">
    <source>
        <dbReference type="ARBA" id="ARBA00012387"/>
    </source>
</evidence>
<evidence type="ECO:0000313" key="10">
    <source>
        <dbReference type="EMBL" id="NMC62596.1"/>
    </source>
</evidence>
<dbReference type="InterPro" id="IPR029044">
    <property type="entry name" value="Nucleotide-diphossugar_trans"/>
</dbReference>
<name>A0A7X9FR27_9DELT</name>
<evidence type="ECO:0000256" key="3">
    <source>
        <dbReference type="ARBA" id="ARBA00022679"/>
    </source>
</evidence>
<evidence type="ECO:0000259" key="9">
    <source>
        <dbReference type="Pfam" id="PF22640"/>
    </source>
</evidence>